<dbReference type="InterPro" id="IPR001387">
    <property type="entry name" value="Cro/C1-type_HTH"/>
</dbReference>
<dbReference type="PROSITE" id="PS50943">
    <property type="entry name" value="HTH_CROC1"/>
    <property type="match status" value="1"/>
</dbReference>
<dbReference type="SUPFAM" id="SSF47413">
    <property type="entry name" value="lambda repressor-like DNA-binding domains"/>
    <property type="match status" value="1"/>
</dbReference>
<dbReference type="CDD" id="cd00093">
    <property type="entry name" value="HTH_XRE"/>
    <property type="match status" value="1"/>
</dbReference>
<dbReference type="Proteomes" id="UP001499990">
    <property type="component" value="Unassembled WGS sequence"/>
</dbReference>
<dbReference type="InterPro" id="IPR010982">
    <property type="entry name" value="Lambda_DNA-bd_dom_sf"/>
</dbReference>
<comment type="caution">
    <text evidence="2">The sequence shown here is derived from an EMBL/GenBank/DDBJ whole genome shotgun (WGS) entry which is preliminary data.</text>
</comment>
<gene>
    <name evidence="2" type="ORF">GCM10020367_28680</name>
</gene>
<organism evidence="2 3">
    <name type="scientific">Streptomyces sannanensis</name>
    <dbReference type="NCBI Taxonomy" id="285536"/>
    <lineage>
        <taxon>Bacteria</taxon>
        <taxon>Bacillati</taxon>
        <taxon>Actinomycetota</taxon>
        <taxon>Actinomycetes</taxon>
        <taxon>Kitasatosporales</taxon>
        <taxon>Streptomycetaceae</taxon>
        <taxon>Streptomyces</taxon>
    </lineage>
</organism>
<dbReference type="Pfam" id="PF19054">
    <property type="entry name" value="DUF5753"/>
    <property type="match status" value="1"/>
</dbReference>
<evidence type="ECO:0000313" key="3">
    <source>
        <dbReference type="Proteomes" id="UP001499990"/>
    </source>
</evidence>
<evidence type="ECO:0000313" key="2">
    <source>
        <dbReference type="EMBL" id="GAA3372691.1"/>
    </source>
</evidence>
<protein>
    <submittedName>
        <fullName evidence="2">Helix-turn-helix transcriptional regulator</fullName>
    </submittedName>
</protein>
<proteinExistence type="predicted"/>
<evidence type="ECO:0000259" key="1">
    <source>
        <dbReference type="PROSITE" id="PS50943"/>
    </source>
</evidence>
<dbReference type="SMART" id="SM00530">
    <property type="entry name" value="HTH_XRE"/>
    <property type="match status" value="1"/>
</dbReference>
<dbReference type="InterPro" id="IPR043917">
    <property type="entry name" value="DUF5753"/>
</dbReference>
<dbReference type="Gene3D" id="1.10.260.40">
    <property type="entry name" value="lambda repressor-like DNA-binding domains"/>
    <property type="match status" value="1"/>
</dbReference>
<dbReference type="Pfam" id="PF13560">
    <property type="entry name" value="HTH_31"/>
    <property type="match status" value="1"/>
</dbReference>
<accession>A0ABP6SBF6</accession>
<feature type="domain" description="HTH cro/C1-type" evidence="1">
    <location>
        <begin position="23"/>
        <end position="77"/>
    </location>
</feature>
<name>A0ABP6SBF6_9ACTN</name>
<reference evidence="3" key="1">
    <citation type="journal article" date="2019" name="Int. J. Syst. Evol. Microbiol.">
        <title>The Global Catalogue of Microorganisms (GCM) 10K type strain sequencing project: providing services to taxonomists for standard genome sequencing and annotation.</title>
        <authorList>
            <consortium name="The Broad Institute Genomics Platform"/>
            <consortium name="The Broad Institute Genome Sequencing Center for Infectious Disease"/>
            <person name="Wu L."/>
            <person name="Ma J."/>
        </authorList>
    </citation>
    <scope>NUCLEOTIDE SEQUENCE [LARGE SCALE GENOMIC DNA]</scope>
    <source>
        <strain evidence="3">JCM 9651</strain>
    </source>
</reference>
<keyword evidence="3" id="KW-1185">Reference proteome</keyword>
<sequence>MEVVVVRSGERGSGNAKMFGSLLRFYRERAEISQEALSKHLGFSKSQVAMVERGERPPKGSFVSVADEVLGAQGALLAAAKELRVSHLPSWFAEYKDEEATAVAVHWYENHVIPGLLQTEAYARAVFNCHCPPLDDEDVEARVATRLGRQQLLHRRKPAPVVSFVREQIALTRPLGGRPVLKEQLHHVLDIACLRNVEIQVMPPERQTHAGLNGPMALLETTERRPLGYIEGQSGGFFVTEQPELGDLFARYGILRAQALSPTPRN</sequence>
<dbReference type="EMBL" id="BAAAYL010000001">
    <property type="protein sequence ID" value="GAA3372691.1"/>
    <property type="molecule type" value="Genomic_DNA"/>
</dbReference>